<gene>
    <name evidence="3" type="ORF">ACFSAU_08315</name>
</gene>
<keyword evidence="2" id="KW-1133">Transmembrane helix</keyword>
<evidence type="ECO:0000313" key="3">
    <source>
        <dbReference type="EMBL" id="MFD1567495.1"/>
    </source>
</evidence>
<feature type="transmembrane region" description="Helical" evidence="2">
    <location>
        <begin position="161"/>
        <end position="186"/>
    </location>
</feature>
<keyword evidence="2" id="KW-0812">Transmembrane</keyword>
<dbReference type="Proteomes" id="UP001597139">
    <property type="component" value="Unassembled WGS sequence"/>
</dbReference>
<comment type="similarity">
    <text evidence="1">Belongs to the BioY family.</text>
</comment>
<dbReference type="InterPro" id="IPR003784">
    <property type="entry name" value="BioY"/>
</dbReference>
<dbReference type="RefSeq" id="WP_267647510.1">
    <property type="nucleotide sequence ID" value="NZ_JANHGR010000002.1"/>
</dbReference>
<protein>
    <submittedName>
        <fullName evidence="3">Biotin transporter BioY</fullName>
    </submittedName>
</protein>
<comment type="subcellular location">
    <subcellularLocation>
        <location evidence="1">Cell membrane</location>
        <topology evidence="1">Multi-pass membrane protein</topology>
    </subcellularLocation>
</comment>
<dbReference type="PIRSF" id="PIRSF016661">
    <property type="entry name" value="BioY"/>
    <property type="match status" value="1"/>
</dbReference>
<evidence type="ECO:0000256" key="2">
    <source>
        <dbReference type="SAM" id="Phobius"/>
    </source>
</evidence>
<feature type="transmembrane region" description="Helical" evidence="2">
    <location>
        <begin position="130"/>
        <end position="155"/>
    </location>
</feature>
<dbReference type="PANTHER" id="PTHR34295:SF1">
    <property type="entry name" value="BIOTIN TRANSPORTER BIOY"/>
    <property type="match status" value="1"/>
</dbReference>
<evidence type="ECO:0000313" key="4">
    <source>
        <dbReference type="Proteomes" id="UP001597139"/>
    </source>
</evidence>
<dbReference type="Pfam" id="PF02632">
    <property type="entry name" value="BioY"/>
    <property type="match status" value="1"/>
</dbReference>
<keyword evidence="1 2" id="KW-0472">Membrane</keyword>
<sequence length="194" mass="19097">MATASDSVDLVGDDVAANLARAALLAALMGAFAFVSFPNPLNPAVPVTAQVLGVFLAGIFLGPAWGGFAMALYLLAGVLGAPVFSGGAAGLGQLFGPTGGYLLSYPVAAALIGALIHGTDGLVDPEGASLARLVGAMAAGVVVIYGFGVPVYWYYLDTSLVAAVVGAGLAFVPAEAVKVAAAVGIVRSDEISAT</sequence>
<dbReference type="GO" id="GO:0005886">
    <property type="term" value="C:plasma membrane"/>
    <property type="evidence" value="ECO:0007669"/>
    <property type="project" value="UniProtKB-SubCell"/>
</dbReference>
<keyword evidence="1" id="KW-1003">Cell membrane</keyword>
<feature type="transmembrane region" description="Helical" evidence="2">
    <location>
        <begin position="19"/>
        <end position="38"/>
    </location>
</feature>
<feature type="transmembrane region" description="Helical" evidence="2">
    <location>
        <begin position="72"/>
        <end position="95"/>
    </location>
</feature>
<dbReference type="PANTHER" id="PTHR34295">
    <property type="entry name" value="BIOTIN TRANSPORTER BIOY"/>
    <property type="match status" value="1"/>
</dbReference>
<reference evidence="3 4" key="1">
    <citation type="journal article" date="2019" name="Int. J. Syst. Evol. Microbiol.">
        <title>The Global Catalogue of Microorganisms (GCM) 10K type strain sequencing project: providing services to taxonomists for standard genome sequencing and annotation.</title>
        <authorList>
            <consortium name="The Broad Institute Genomics Platform"/>
            <consortium name="The Broad Institute Genome Sequencing Center for Infectious Disease"/>
            <person name="Wu L."/>
            <person name="Ma J."/>
        </authorList>
    </citation>
    <scope>NUCLEOTIDE SEQUENCE [LARGE SCALE GENOMIC DNA]</scope>
    <source>
        <strain evidence="3 4">CGMCC 1.12859</strain>
    </source>
</reference>
<dbReference type="AlphaFoldDB" id="A0ABD6BS96"/>
<feature type="transmembrane region" description="Helical" evidence="2">
    <location>
        <begin position="101"/>
        <end position="118"/>
    </location>
</feature>
<keyword evidence="4" id="KW-1185">Reference proteome</keyword>
<comment type="caution">
    <text evidence="3">The sequence shown here is derived from an EMBL/GenBank/DDBJ whole genome shotgun (WGS) entry which is preliminary data.</text>
</comment>
<evidence type="ECO:0000256" key="1">
    <source>
        <dbReference type="PIRNR" id="PIRNR016661"/>
    </source>
</evidence>
<feature type="transmembrane region" description="Helical" evidence="2">
    <location>
        <begin position="44"/>
        <end position="65"/>
    </location>
</feature>
<organism evidence="3 4">
    <name type="scientific">Halolamina litorea</name>
    <dbReference type="NCBI Taxonomy" id="1515593"/>
    <lineage>
        <taxon>Archaea</taxon>
        <taxon>Methanobacteriati</taxon>
        <taxon>Methanobacteriota</taxon>
        <taxon>Stenosarchaea group</taxon>
        <taxon>Halobacteria</taxon>
        <taxon>Halobacteriales</taxon>
        <taxon>Haloferacaceae</taxon>
    </lineage>
</organism>
<accession>A0ABD6BS96</accession>
<dbReference type="EMBL" id="JBHUCZ010000005">
    <property type="protein sequence ID" value="MFD1567495.1"/>
    <property type="molecule type" value="Genomic_DNA"/>
</dbReference>
<dbReference type="Gene3D" id="1.10.1760.20">
    <property type="match status" value="1"/>
</dbReference>
<dbReference type="GO" id="GO:0015225">
    <property type="term" value="F:biotin transmembrane transporter activity"/>
    <property type="evidence" value="ECO:0007669"/>
    <property type="project" value="UniProtKB-UniRule"/>
</dbReference>
<proteinExistence type="inferred from homology"/>
<name>A0ABD6BS96_9EURY</name>
<keyword evidence="1" id="KW-0813">Transport</keyword>